<reference evidence="3 4" key="1">
    <citation type="submission" date="2018-03" db="EMBL/GenBank/DDBJ databases">
        <authorList>
            <person name="Guldener U."/>
        </authorList>
    </citation>
    <scope>NUCLEOTIDE SEQUENCE [LARGE SCALE GENOMIC DNA]</scope>
    <source>
        <strain evidence="3 4">DAOM196992</strain>
    </source>
</reference>
<dbReference type="PANTHER" id="PTHR43546:SF9">
    <property type="entry name" value="L-ASCORBATE-6-PHOSPHATE LACTONASE ULAG-RELATED"/>
    <property type="match status" value="1"/>
</dbReference>
<feature type="domain" description="Metallo-beta-lactamase" evidence="2">
    <location>
        <begin position="29"/>
        <end position="231"/>
    </location>
</feature>
<dbReference type="Pfam" id="PF12706">
    <property type="entry name" value="Lactamase_B_2"/>
    <property type="match status" value="1"/>
</dbReference>
<dbReference type="OrthoDB" id="332863at2759"/>
<dbReference type="InterPro" id="IPR050114">
    <property type="entry name" value="UPF0173_UPF0282_UlaG_hydrolase"/>
</dbReference>
<proteinExistence type="predicted"/>
<evidence type="ECO:0000313" key="4">
    <source>
        <dbReference type="Proteomes" id="UP000323386"/>
    </source>
</evidence>
<dbReference type="Gene3D" id="3.60.15.10">
    <property type="entry name" value="Ribonuclease Z/Hydroxyacylglutathione hydrolase-like"/>
    <property type="match status" value="1"/>
</dbReference>
<sequence>MVGGKLGSTTVSVTLIGTATAILQIDEVRFLTDPAFDGAGHEYTVMPGMSITSTADPVLSIDKLGHIDAVLLSHEDHADNLDTIGRRLLDGRLVLTTRDGANNLAPRPDVFGLGGWQSKLVKVGGKDFSITAIPCVHKSSSACIGFVIESPSFGETDGLPNAIYYTGDTILFDELYKVKDKWHVSLLLINLGRAEAPVGAEGSMEPITMDSRAAVELIQQIKPDVVVPQHFDSWAHFAERSDQVKKNWAEAGITNVTYAKPGEAFRVL</sequence>
<organism evidence="3 4">
    <name type="scientific">Pseudozyma flocculosa</name>
    <dbReference type="NCBI Taxonomy" id="84751"/>
    <lineage>
        <taxon>Eukaryota</taxon>
        <taxon>Fungi</taxon>
        <taxon>Dikarya</taxon>
        <taxon>Basidiomycota</taxon>
        <taxon>Ustilaginomycotina</taxon>
        <taxon>Ustilaginomycetes</taxon>
        <taxon>Ustilaginales</taxon>
        <taxon>Ustilaginaceae</taxon>
        <taxon>Pseudozyma</taxon>
    </lineage>
</organism>
<dbReference type="PANTHER" id="PTHR43546">
    <property type="entry name" value="UPF0173 METAL-DEPENDENT HYDROLASE MJ1163-RELATED"/>
    <property type="match status" value="1"/>
</dbReference>
<keyword evidence="1 3" id="KW-0378">Hydrolase</keyword>
<dbReference type="InterPro" id="IPR036866">
    <property type="entry name" value="RibonucZ/Hydroxyglut_hydro"/>
</dbReference>
<accession>A0A5C3ERT0</accession>
<protein>
    <submittedName>
        <fullName evidence="3">Related to Zn-dependent hydrolases of the beta-lactamase fold, putative</fullName>
    </submittedName>
</protein>
<dbReference type="Proteomes" id="UP000323386">
    <property type="component" value="Unassembled WGS sequence"/>
</dbReference>
<evidence type="ECO:0000313" key="3">
    <source>
        <dbReference type="EMBL" id="SPO34938.1"/>
    </source>
</evidence>
<evidence type="ECO:0000256" key="1">
    <source>
        <dbReference type="ARBA" id="ARBA00022801"/>
    </source>
</evidence>
<evidence type="ECO:0000259" key="2">
    <source>
        <dbReference type="Pfam" id="PF12706"/>
    </source>
</evidence>
<name>A0A5C3ERT0_9BASI</name>
<dbReference type="EMBL" id="OOIP01000001">
    <property type="protein sequence ID" value="SPO34938.1"/>
    <property type="molecule type" value="Genomic_DNA"/>
</dbReference>
<dbReference type="InterPro" id="IPR001279">
    <property type="entry name" value="Metallo-B-lactamas"/>
</dbReference>
<dbReference type="SUPFAM" id="SSF56281">
    <property type="entry name" value="Metallo-hydrolase/oxidoreductase"/>
    <property type="match status" value="1"/>
</dbReference>
<dbReference type="GO" id="GO:0016787">
    <property type="term" value="F:hydrolase activity"/>
    <property type="evidence" value="ECO:0007669"/>
    <property type="project" value="UniProtKB-KW"/>
</dbReference>
<dbReference type="AlphaFoldDB" id="A0A5C3ERT0"/>
<keyword evidence="4" id="KW-1185">Reference proteome</keyword>
<gene>
    <name evidence="3" type="ORF">PSFLO_00409</name>
</gene>